<dbReference type="SUPFAM" id="SSF160904">
    <property type="entry name" value="Jann2411-like"/>
    <property type="match status" value="1"/>
</dbReference>
<protein>
    <recommendedName>
        <fullName evidence="1">Zinc finger CGNR domain-containing protein</fullName>
    </recommendedName>
</protein>
<dbReference type="Proteomes" id="UP000242972">
    <property type="component" value="Unassembled WGS sequence"/>
</dbReference>
<comment type="caution">
    <text evidence="2">The sequence shown here is derived from an EMBL/GenBank/DDBJ whole genome shotgun (WGS) entry which is preliminary data.</text>
</comment>
<dbReference type="PANTHER" id="PTHR35525">
    <property type="entry name" value="BLL6575 PROTEIN"/>
    <property type="match status" value="1"/>
</dbReference>
<dbReference type="Pfam" id="PF07336">
    <property type="entry name" value="ABATE"/>
    <property type="match status" value="1"/>
</dbReference>
<accession>A0A2T2XDF2</accession>
<reference evidence="2 3" key="1">
    <citation type="journal article" date="2014" name="BMC Genomics">
        <title>Comparison of environmental and isolate Sulfobacillus genomes reveals diverse carbon, sulfur, nitrogen, and hydrogen metabolisms.</title>
        <authorList>
            <person name="Justice N.B."/>
            <person name="Norman A."/>
            <person name="Brown C.T."/>
            <person name="Singh A."/>
            <person name="Thomas B.C."/>
            <person name="Banfield J.F."/>
        </authorList>
    </citation>
    <scope>NUCLEOTIDE SEQUENCE [LARGE SCALE GENOMIC DNA]</scope>
    <source>
        <strain evidence="2">AMDSBA4</strain>
    </source>
</reference>
<sequence length="190" mass="21916">MSHTPFTTLGGTLTVDFLNTFQMQQGQQVDLLETQADVVRWLDLMVASQKLAPVQKAQILTDQGFSLDQLREFRLECRRFLHLHQPFEPMVSWMAHFVDQSPLTFRFNGHKGVVAIPIKGGTAGLLSLLAYDWLKLKPVDYLNIKKCENPHCMAYFLNVSGRRKWCAMETCGNRQKSYRHYRKVRKVPSA</sequence>
<organism evidence="2 3">
    <name type="scientific">Sulfobacillus benefaciens</name>
    <dbReference type="NCBI Taxonomy" id="453960"/>
    <lineage>
        <taxon>Bacteria</taxon>
        <taxon>Bacillati</taxon>
        <taxon>Bacillota</taxon>
        <taxon>Clostridia</taxon>
        <taxon>Eubacteriales</taxon>
        <taxon>Clostridiales Family XVII. Incertae Sedis</taxon>
        <taxon>Sulfobacillus</taxon>
    </lineage>
</organism>
<evidence type="ECO:0000313" key="2">
    <source>
        <dbReference type="EMBL" id="PSR32541.1"/>
    </source>
</evidence>
<dbReference type="InterPro" id="IPR023286">
    <property type="entry name" value="ABATE_dom_sf"/>
</dbReference>
<gene>
    <name evidence="2" type="ORF">C7B46_13805</name>
</gene>
<dbReference type="InterPro" id="IPR021005">
    <property type="entry name" value="Znf_CGNR"/>
</dbReference>
<dbReference type="InterPro" id="IPR010852">
    <property type="entry name" value="ABATE"/>
</dbReference>
<evidence type="ECO:0000259" key="1">
    <source>
        <dbReference type="Pfam" id="PF11706"/>
    </source>
</evidence>
<name>A0A2T2XDF2_9FIRM</name>
<evidence type="ECO:0000313" key="3">
    <source>
        <dbReference type="Proteomes" id="UP000242972"/>
    </source>
</evidence>
<feature type="domain" description="Zinc finger CGNR" evidence="1">
    <location>
        <begin position="144"/>
        <end position="183"/>
    </location>
</feature>
<proteinExistence type="predicted"/>
<dbReference type="PANTHER" id="PTHR35525:SF3">
    <property type="entry name" value="BLL6575 PROTEIN"/>
    <property type="match status" value="1"/>
</dbReference>
<dbReference type="Pfam" id="PF11706">
    <property type="entry name" value="zf-CGNR"/>
    <property type="match status" value="1"/>
</dbReference>
<dbReference type="Gene3D" id="1.10.3300.10">
    <property type="entry name" value="Jann2411-like domain"/>
    <property type="match status" value="1"/>
</dbReference>
<dbReference type="EMBL" id="PXYW01000037">
    <property type="protein sequence ID" value="PSR32541.1"/>
    <property type="molecule type" value="Genomic_DNA"/>
</dbReference>
<dbReference type="AlphaFoldDB" id="A0A2T2XDF2"/>